<sequence length="256" mass="29022">MILYEKVTSSPSTKILREIDLHRPLVNKNVVRLHGFFGDSENIYIILEYCPRKSLVHLLKQRGQLTESEVRHFMRQLAEGVQYTHGQGVVHRDLKLGNMLLAEDLRLKIADFGLATRLTSEVTKKYAVCGTPNYIAPEVLKMQGHGFAADVWAMGCIMYAMLVGYPPFETSTLSETYQRIMRNAYTIPPSLSEPAQQLIAAMLHPDPESRPSVVQVLQHPFFADVSVPDHLVTRTVASVMLSLATTLVSQRQWWTW</sequence>
<gene>
    <name evidence="1" type="ORF">HPB47_015443</name>
</gene>
<protein>
    <submittedName>
        <fullName evidence="1">Uncharacterized protein</fullName>
    </submittedName>
</protein>
<evidence type="ECO:0000313" key="2">
    <source>
        <dbReference type="Proteomes" id="UP000805193"/>
    </source>
</evidence>
<proteinExistence type="predicted"/>
<name>A0AC60QTH5_IXOPE</name>
<reference evidence="1 2" key="1">
    <citation type="journal article" date="2020" name="Cell">
        <title>Large-Scale Comparative Analyses of Tick Genomes Elucidate Their Genetic Diversity and Vector Capacities.</title>
        <authorList>
            <consortium name="Tick Genome and Microbiome Consortium (TIGMIC)"/>
            <person name="Jia N."/>
            <person name="Wang J."/>
            <person name="Shi W."/>
            <person name="Du L."/>
            <person name="Sun Y."/>
            <person name="Zhan W."/>
            <person name="Jiang J.F."/>
            <person name="Wang Q."/>
            <person name="Zhang B."/>
            <person name="Ji P."/>
            <person name="Bell-Sakyi L."/>
            <person name="Cui X.M."/>
            <person name="Yuan T.T."/>
            <person name="Jiang B.G."/>
            <person name="Yang W.F."/>
            <person name="Lam T.T."/>
            <person name="Chang Q.C."/>
            <person name="Ding S.J."/>
            <person name="Wang X.J."/>
            <person name="Zhu J.G."/>
            <person name="Ruan X.D."/>
            <person name="Zhao L."/>
            <person name="Wei J.T."/>
            <person name="Ye R.Z."/>
            <person name="Que T.C."/>
            <person name="Du C.H."/>
            <person name="Zhou Y.H."/>
            <person name="Cheng J.X."/>
            <person name="Dai P.F."/>
            <person name="Guo W.B."/>
            <person name="Han X.H."/>
            <person name="Huang E.J."/>
            <person name="Li L.F."/>
            <person name="Wei W."/>
            <person name="Gao Y.C."/>
            <person name="Liu J.Z."/>
            <person name="Shao H.Z."/>
            <person name="Wang X."/>
            <person name="Wang C.C."/>
            <person name="Yang T.C."/>
            <person name="Huo Q.B."/>
            <person name="Li W."/>
            <person name="Chen H.Y."/>
            <person name="Chen S.E."/>
            <person name="Zhou L.G."/>
            <person name="Ni X.B."/>
            <person name="Tian J.H."/>
            <person name="Sheng Y."/>
            <person name="Liu T."/>
            <person name="Pan Y.S."/>
            <person name="Xia L.Y."/>
            <person name="Li J."/>
            <person name="Zhao F."/>
            <person name="Cao W.C."/>
        </authorList>
    </citation>
    <scope>NUCLEOTIDE SEQUENCE [LARGE SCALE GENOMIC DNA]</scope>
    <source>
        <strain evidence="1">Iper-2018</strain>
    </source>
</reference>
<dbReference type="Proteomes" id="UP000805193">
    <property type="component" value="Unassembled WGS sequence"/>
</dbReference>
<dbReference type="EMBL" id="JABSTQ010004055">
    <property type="protein sequence ID" value="KAG0442958.1"/>
    <property type="molecule type" value="Genomic_DNA"/>
</dbReference>
<comment type="caution">
    <text evidence="1">The sequence shown here is derived from an EMBL/GenBank/DDBJ whole genome shotgun (WGS) entry which is preliminary data.</text>
</comment>
<keyword evidence="2" id="KW-1185">Reference proteome</keyword>
<organism evidence="1 2">
    <name type="scientific">Ixodes persulcatus</name>
    <name type="common">Taiga tick</name>
    <dbReference type="NCBI Taxonomy" id="34615"/>
    <lineage>
        <taxon>Eukaryota</taxon>
        <taxon>Metazoa</taxon>
        <taxon>Ecdysozoa</taxon>
        <taxon>Arthropoda</taxon>
        <taxon>Chelicerata</taxon>
        <taxon>Arachnida</taxon>
        <taxon>Acari</taxon>
        <taxon>Parasitiformes</taxon>
        <taxon>Ixodida</taxon>
        <taxon>Ixodoidea</taxon>
        <taxon>Ixodidae</taxon>
        <taxon>Ixodinae</taxon>
        <taxon>Ixodes</taxon>
    </lineage>
</organism>
<evidence type="ECO:0000313" key="1">
    <source>
        <dbReference type="EMBL" id="KAG0442958.1"/>
    </source>
</evidence>
<accession>A0AC60QTH5</accession>